<reference evidence="1" key="1">
    <citation type="submission" date="2018-06" db="EMBL/GenBank/DDBJ databases">
        <authorList>
            <person name="Zhirakovskaya E."/>
        </authorList>
    </citation>
    <scope>NUCLEOTIDE SEQUENCE</scope>
</reference>
<dbReference type="AlphaFoldDB" id="A0A3B1ARW5"/>
<dbReference type="InterPro" id="IPR015943">
    <property type="entry name" value="WD40/YVTN_repeat-like_dom_sf"/>
</dbReference>
<evidence type="ECO:0000313" key="1">
    <source>
        <dbReference type="EMBL" id="VAW95466.1"/>
    </source>
</evidence>
<proteinExistence type="predicted"/>
<accession>A0A3B1ARW5</accession>
<dbReference type="InterPro" id="IPR011048">
    <property type="entry name" value="Haem_d1_sf"/>
</dbReference>
<sequence>MFDRRYKSLLLIIVIQLLFAPSVFSDSAYTLFESGQVRPLAMSPDGKKLFALNTPDNRLEVFRIKRNGTLKHQRSILVGMEPVALAVRNRNEVWVVNSISDSVSIVNVGRGPKQVIKTLLVGDEPMDIVFAGEHNERAFITTAHRGQNSPVDPALTTPGVGRADVWVFDVDDVDHDTSLGGTPLTIITLFTDSPRALTVSADGSKVYAAGFKTGNKTTTVAETVVTDNGGVPLASLNVDTDGDGVPEAHMTDTAGNMQPLTGLIVQHDGEHWVDESGKVWDHLVNFNLPDKDVFVIDANADVPMEIEAISGVGTIIFNMISNPVNGKIYVTNTEALNLKRFTGPADTLPATTDAPATDYTTLNGHFVESRISVLDDGNVTPVHLNKHIDYSVCCNDLPNDENARSLAQPMDMAISSDGKTLYVAAFGSGKVGVFDTAQLEHNTFVPDLANQIQLSGGGPAGLVLNEKKNRLYVLTRFNNAISIVDTNTNTEISQVQMYNPEPAHIVKGRQYHYDASLTSSRG</sequence>
<dbReference type="PANTHER" id="PTHR47197">
    <property type="entry name" value="PROTEIN NIRF"/>
    <property type="match status" value="1"/>
</dbReference>
<protein>
    <submittedName>
        <fullName evidence="1">Uncharacterized protein</fullName>
    </submittedName>
</protein>
<organism evidence="1">
    <name type="scientific">hydrothermal vent metagenome</name>
    <dbReference type="NCBI Taxonomy" id="652676"/>
    <lineage>
        <taxon>unclassified sequences</taxon>
        <taxon>metagenomes</taxon>
        <taxon>ecological metagenomes</taxon>
    </lineage>
</organism>
<dbReference type="SUPFAM" id="SSF51004">
    <property type="entry name" value="C-terminal (heme d1) domain of cytochrome cd1-nitrite reductase"/>
    <property type="match status" value="1"/>
</dbReference>
<dbReference type="InterPro" id="IPR051200">
    <property type="entry name" value="Host-pathogen_enzymatic-act"/>
</dbReference>
<gene>
    <name evidence="1" type="ORF">MNBD_GAMMA19-1746</name>
</gene>
<name>A0A3B1ARW5_9ZZZZ</name>
<dbReference type="PANTHER" id="PTHR47197:SF3">
    <property type="entry name" value="DIHYDRO-HEME D1 DEHYDROGENASE"/>
    <property type="match status" value="1"/>
</dbReference>
<dbReference type="EMBL" id="UOFV01000057">
    <property type="protein sequence ID" value="VAW95466.1"/>
    <property type="molecule type" value="Genomic_DNA"/>
</dbReference>
<dbReference type="Gene3D" id="2.130.10.10">
    <property type="entry name" value="YVTN repeat-like/Quinoprotein amine dehydrogenase"/>
    <property type="match status" value="2"/>
</dbReference>
<feature type="non-terminal residue" evidence="1">
    <location>
        <position position="522"/>
    </location>
</feature>